<feature type="domain" description="HTH gntR-type" evidence="6">
    <location>
        <begin position="1"/>
        <end position="69"/>
    </location>
</feature>
<dbReference type="InterPro" id="IPR000524">
    <property type="entry name" value="Tscrpt_reg_HTH_GntR"/>
</dbReference>
<dbReference type="EMBL" id="MASU01000005">
    <property type="protein sequence ID" value="PXY36362.1"/>
    <property type="molecule type" value="Genomic_DNA"/>
</dbReference>
<dbReference type="Gene3D" id="1.10.10.10">
    <property type="entry name" value="Winged helix-like DNA-binding domain superfamily/Winged helix DNA-binding domain"/>
    <property type="match status" value="1"/>
</dbReference>
<sequence length="472" mass="49684">MSDDSSARIVAGLRDWIATAAPGAKLPSTRTLAARYGAGPVTVQKALRVLSAQGVIESRPGVGTFVRVVRAVRPHDYGWQTAALGSPANRFPALSTPLRTVTNDVIALHSGFPDRELLPERLVRTAFTRAARGAAAISRPPAAGLPELQTWFATELGAACPAGITPPAPSDAIVIPGSQSGLSTAFRTLAGAGRPLLLESPTYWGAILAATQAGVQIVPVPSGGEGPDPDELARAFQRTGARACYVQPNFANPTGARWPPDVAEAVLDTVRRHGAFLIEDDWAHDFGITADPVPLAARDDGGHVVYLRSLTKSVSSAVRVAGIIARGPARERILGDIQAEAMYVSGLLQAAALDVVTQPAWRTHLRGLRHQLAARRDLLTAALAEHVPAAHLDTVPAGGLNLWVRLPDTTDLPGLVRDCEAVGLIVAPGTEWFPAEPTGPYLRLNYAGPNPGAFPEGMRLLGEALERGRKGP</sequence>
<evidence type="ECO:0000256" key="3">
    <source>
        <dbReference type="ARBA" id="ARBA00023015"/>
    </source>
</evidence>
<dbReference type="Gene3D" id="3.40.640.10">
    <property type="entry name" value="Type I PLP-dependent aspartate aminotransferase-like (Major domain)"/>
    <property type="match status" value="1"/>
</dbReference>
<dbReference type="InterPro" id="IPR015424">
    <property type="entry name" value="PyrdxlP-dep_Trfase"/>
</dbReference>
<dbReference type="GO" id="GO:0030170">
    <property type="term" value="F:pyridoxal phosphate binding"/>
    <property type="evidence" value="ECO:0007669"/>
    <property type="project" value="InterPro"/>
</dbReference>
<dbReference type="PANTHER" id="PTHR46577">
    <property type="entry name" value="HTH-TYPE TRANSCRIPTIONAL REGULATORY PROTEIN GABR"/>
    <property type="match status" value="1"/>
</dbReference>
<dbReference type="Pfam" id="PF00392">
    <property type="entry name" value="GntR"/>
    <property type="match status" value="1"/>
</dbReference>
<dbReference type="OrthoDB" id="9802328at2"/>
<dbReference type="InterPro" id="IPR036390">
    <property type="entry name" value="WH_DNA-bd_sf"/>
</dbReference>
<dbReference type="GO" id="GO:0003677">
    <property type="term" value="F:DNA binding"/>
    <property type="evidence" value="ECO:0007669"/>
    <property type="project" value="UniProtKB-KW"/>
</dbReference>
<dbReference type="InterPro" id="IPR015421">
    <property type="entry name" value="PyrdxlP-dep_Trfase_major"/>
</dbReference>
<comment type="similarity">
    <text evidence="1">In the C-terminal section; belongs to the class-I pyridoxal-phosphate-dependent aminotransferase family.</text>
</comment>
<evidence type="ECO:0000313" key="8">
    <source>
        <dbReference type="Proteomes" id="UP000247892"/>
    </source>
</evidence>
<dbReference type="Pfam" id="PF00155">
    <property type="entry name" value="Aminotran_1_2"/>
    <property type="match status" value="1"/>
</dbReference>
<dbReference type="RefSeq" id="WP_110336372.1">
    <property type="nucleotide sequence ID" value="NZ_MASU01000005.1"/>
</dbReference>
<evidence type="ECO:0000313" key="7">
    <source>
        <dbReference type="EMBL" id="PXY36362.1"/>
    </source>
</evidence>
<dbReference type="SUPFAM" id="SSF53383">
    <property type="entry name" value="PLP-dependent transferases"/>
    <property type="match status" value="1"/>
</dbReference>
<evidence type="ECO:0000256" key="5">
    <source>
        <dbReference type="ARBA" id="ARBA00023163"/>
    </source>
</evidence>
<dbReference type="CDD" id="cd07377">
    <property type="entry name" value="WHTH_GntR"/>
    <property type="match status" value="1"/>
</dbReference>
<dbReference type="AlphaFoldDB" id="A0A318LP72"/>
<keyword evidence="2" id="KW-0663">Pyridoxal phosphate</keyword>
<dbReference type="PANTHER" id="PTHR46577:SF1">
    <property type="entry name" value="HTH-TYPE TRANSCRIPTIONAL REGULATORY PROTEIN GABR"/>
    <property type="match status" value="1"/>
</dbReference>
<dbReference type="SMART" id="SM00345">
    <property type="entry name" value="HTH_GNTR"/>
    <property type="match status" value="1"/>
</dbReference>
<dbReference type="InterPro" id="IPR036388">
    <property type="entry name" value="WH-like_DNA-bd_sf"/>
</dbReference>
<keyword evidence="4" id="KW-0238">DNA-binding</keyword>
<accession>A0A318LP72</accession>
<protein>
    <submittedName>
        <fullName evidence="7">GntR family transcriptional regulator</fullName>
    </submittedName>
</protein>
<dbReference type="InterPro" id="IPR015422">
    <property type="entry name" value="PyrdxlP-dep_Trfase_small"/>
</dbReference>
<evidence type="ECO:0000256" key="1">
    <source>
        <dbReference type="ARBA" id="ARBA00005384"/>
    </source>
</evidence>
<comment type="caution">
    <text evidence="7">The sequence shown here is derived from an EMBL/GenBank/DDBJ whole genome shotgun (WGS) entry which is preliminary data.</text>
</comment>
<dbReference type="CDD" id="cd00609">
    <property type="entry name" value="AAT_like"/>
    <property type="match status" value="1"/>
</dbReference>
<dbReference type="Gene3D" id="3.90.1150.10">
    <property type="entry name" value="Aspartate Aminotransferase, domain 1"/>
    <property type="match status" value="1"/>
</dbReference>
<keyword evidence="8" id="KW-1185">Reference proteome</keyword>
<dbReference type="PROSITE" id="PS50949">
    <property type="entry name" value="HTH_GNTR"/>
    <property type="match status" value="1"/>
</dbReference>
<reference evidence="7 8" key="1">
    <citation type="submission" date="2016-07" db="EMBL/GenBank/DDBJ databases">
        <title>Draft genome sequence of Prauserella sp. YIM 121212, isolated from alkaline soil.</title>
        <authorList>
            <person name="Ruckert C."/>
            <person name="Albersmeier A."/>
            <person name="Jiang C.-L."/>
            <person name="Jiang Y."/>
            <person name="Kalinowski J."/>
            <person name="Schneider O."/>
            <person name="Winkler A."/>
            <person name="Zotchev S.B."/>
        </authorList>
    </citation>
    <scope>NUCLEOTIDE SEQUENCE [LARGE SCALE GENOMIC DNA]</scope>
    <source>
        <strain evidence="7 8">YIM 121212</strain>
    </source>
</reference>
<dbReference type="GO" id="GO:0003700">
    <property type="term" value="F:DNA-binding transcription factor activity"/>
    <property type="evidence" value="ECO:0007669"/>
    <property type="project" value="InterPro"/>
</dbReference>
<gene>
    <name evidence="7" type="ORF">BA062_13195</name>
</gene>
<name>A0A318LP72_9PSEU</name>
<organism evidence="7 8">
    <name type="scientific">Prauserella flavalba</name>
    <dbReference type="NCBI Taxonomy" id="1477506"/>
    <lineage>
        <taxon>Bacteria</taxon>
        <taxon>Bacillati</taxon>
        <taxon>Actinomycetota</taxon>
        <taxon>Actinomycetes</taxon>
        <taxon>Pseudonocardiales</taxon>
        <taxon>Pseudonocardiaceae</taxon>
        <taxon>Prauserella</taxon>
    </lineage>
</organism>
<evidence type="ECO:0000256" key="2">
    <source>
        <dbReference type="ARBA" id="ARBA00022898"/>
    </source>
</evidence>
<keyword evidence="3" id="KW-0805">Transcription regulation</keyword>
<dbReference type="InterPro" id="IPR004839">
    <property type="entry name" value="Aminotransferase_I/II_large"/>
</dbReference>
<dbReference type="SUPFAM" id="SSF46785">
    <property type="entry name" value="Winged helix' DNA-binding domain"/>
    <property type="match status" value="1"/>
</dbReference>
<proteinExistence type="inferred from homology"/>
<evidence type="ECO:0000259" key="6">
    <source>
        <dbReference type="PROSITE" id="PS50949"/>
    </source>
</evidence>
<dbReference type="InterPro" id="IPR051446">
    <property type="entry name" value="HTH_trans_reg/aminotransferase"/>
</dbReference>
<evidence type="ECO:0000256" key="4">
    <source>
        <dbReference type="ARBA" id="ARBA00023125"/>
    </source>
</evidence>
<keyword evidence="5" id="KW-0804">Transcription</keyword>
<dbReference type="Proteomes" id="UP000247892">
    <property type="component" value="Unassembled WGS sequence"/>
</dbReference>